<dbReference type="InterPro" id="IPR011009">
    <property type="entry name" value="Kinase-like_dom_sf"/>
</dbReference>
<dbReference type="PRINTS" id="PR01438">
    <property type="entry name" value="UNVRSLSTRESS"/>
</dbReference>
<dbReference type="Pfam" id="PF00069">
    <property type="entry name" value="Pkinase"/>
    <property type="match status" value="1"/>
</dbReference>
<keyword evidence="4 7" id="KW-0418">Kinase</keyword>
<dbReference type="GO" id="GO:0005524">
    <property type="term" value="F:ATP binding"/>
    <property type="evidence" value="ECO:0007669"/>
    <property type="project" value="UniProtKB-KW"/>
</dbReference>
<dbReference type="OrthoDB" id="9801841at2"/>
<dbReference type="InterPro" id="IPR014729">
    <property type="entry name" value="Rossmann-like_a/b/a_fold"/>
</dbReference>
<keyword evidence="8" id="KW-1185">Reference proteome</keyword>
<dbReference type="Gene3D" id="3.40.50.620">
    <property type="entry name" value="HUPs"/>
    <property type="match status" value="1"/>
</dbReference>
<dbReference type="InterPro" id="IPR006015">
    <property type="entry name" value="Universal_stress_UspA"/>
</dbReference>
<evidence type="ECO:0000313" key="8">
    <source>
        <dbReference type="Proteomes" id="UP000237889"/>
    </source>
</evidence>
<proteinExistence type="inferred from homology"/>
<dbReference type="PROSITE" id="PS00108">
    <property type="entry name" value="PROTEIN_KINASE_ST"/>
    <property type="match status" value="1"/>
</dbReference>
<evidence type="ECO:0000256" key="3">
    <source>
        <dbReference type="ARBA" id="ARBA00022741"/>
    </source>
</evidence>
<dbReference type="InterPro" id="IPR000719">
    <property type="entry name" value="Prot_kinase_dom"/>
</dbReference>
<dbReference type="CDD" id="cd14014">
    <property type="entry name" value="STKc_PknB_like"/>
    <property type="match status" value="1"/>
</dbReference>
<sequence>MRPPRIEKGLVLDGFTLTAPLKLGGMAQIWEVTGGGEDMPLVMKIPLILDGDDPTMIVGFEMEQMILPRLAGPHVPRFVAAGDFAHQPYIVMERIIGRSLYERMGEAPFAAAEVASLGLAVARALCDLHRQNVLHLDVKPANVLIRDDGTAVLVDYGLARHRLLPDLLAEEFRLPIGTAPYMAPEQVLHARDDPRSDVFALGCVLYEMTTGRQPFGDPRGARRLRRRLWWDPWPPRALRPDCPPWLQEIILRCLAVDPAGRYPTMAQLAFDLAHPGEVRLTAAAARTSRDGSLARLRRWFRALGAERPAPVVGDQAQGAAPIVLVAVDLSADYCAVADAVRAVAGRMLTLLPSARLACVNVLKLRRIGIDETTDGEGRALHVARLIALRAWASPLGLPADRISFHVLESTDPAEAIVTHARENHVDQVVMGARGQSGTRRYLGSVSARVAAEAPCTVTVVRAALQTSLPPASHHSA</sequence>
<evidence type="ECO:0000256" key="4">
    <source>
        <dbReference type="ARBA" id="ARBA00022777"/>
    </source>
</evidence>
<organism evidence="7 8">
    <name type="scientific">Phreatobacter cathodiphilus</name>
    <dbReference type="NCBI Taxonomy" id="1868589"/>
    <lineage>
        <taxon>Bacteria</taxon>
        <taxon>Pseudomonadati</taxon>
        <taxon>Pseudomonadota</taxon>
        <taxon>Alphaproteobacteria</taxon>
        <taxon>Hyphomicrobiales</taxon>
        <taxon>Phreatobacteraceae</taxon>
        <taxon>Phreatobacter</taxon>
    </lineage>
</organism>
<keyword evidence="5" id="KW-0067">ATP-binding</keyword>
<dbReference type="CDD" id="cd00293">
    <property type="entry name" value="USP-like"/>
    <property type="match status" value="1"/>
</dbReference>
<gene>
    <name evidence="7" type="ORF">C6569_01135</name>
</gene>
<evidence type="ECO:0000256" key="1">
    <source>
        <dbReference type="ARBA" id="ARBA00008791"/>
    </source>
</evidence>
<dbReference type="PANTHER" id="PTHR43289:SF34">
    <property type="entry name" value="SERINE_THREONINE-PROTEIN KINASE YBDM-RELATED"/>
    <property type="match status" value="1"/>
</dbReference>
<name>A0A2S0N6L0_9HYPH</name>
<dbReference type="Gene3D" id="3.30.200.20">
    <property type="entry name" value="Phosphorylase Kinase, domain 1"/>
    <property type="match status" value="1"/>
</dbReference>
<evidence type="ECO:0000313" key="7">
    <source>
        <dbReference type="EMBL" id="AVO43788.1"/>
    </source>
</evidence>
<evidence type="ECO:0000256" key="5">
    <source>
        <dbReference type="ARBA" id="ARBA00022840"/>
    </source>
</evidence>
<accession>A0A2S0N6L0</accession>
<evidence type="ECO:0000256" key="2">
    <source>
        <dbReference type="ARBA" id="ARBA00022679"/>
    </source>
</evidence>
<dbReference type="EMBL" id="CP027668">
    <property type="protein sequence ID" value="AVO43788.1"/>
    <property type="molecule type" value="Genomic_DNA"/>
</dbReference>
<comment type="similarity">
    <text evidence="1">Belongs to the universal stress protein A family.</text>
</comment>
<evidence type="ECO:0000259" key="6">
    <source>
        <dbReference type="PROSITE" id="PS50011"/>
    </source>
</evidence>
<dbReference type="SMART" id="SM00220">
    <property type="entry name" value="S_TKc"/>
    <property type="match status" value="1"/>
</dbReference>
<dbReference type="AlphaFoldDB" id="A0A2S0N6L0"/>
<keyword evidence="2" id="KW-0808">Transferase</keyword>
<dbReference type="SUPFAM" id="SSF52402">
    <property type="entry name" value="Adenine nucleotide alpha hydrolases-like"/>
    <property type="match status" value="1"/>
</dbReference>
<dbReference type="RefSeq" id="WP_106747118.1">
    <property type="nucleotide sequence ID" value="NZ_CP027668.1"/>
</dbReference>
<dbReference type="InterPro" id="IPR006016">
    <property type="entry name" value="UspA"/>
</dbReference>
<reference evidence="7 8" key="1">
    <citation type="submission" date="2018-03" db="EMBL/GenBank/DDBJ databases">
        <title>Genome sequencing of Phreatobacter sp.</title>
        <authorList>
            <person name="Kim S.-J."/>
            <person name="Heo J."/>
            <person name="Kwon S.-W."/>
        </authorList>
    </citation>
    <scope>NUCLEOTIDE SEQUENCE [LARGE SCALE GENOMIC DNA]</scope>
    <source>
        <strain evidence="7 8">S-12</strain>
    </source>
</reference>
<dbReference type="KEGG" id="phr:C6569_01135"/>
<dbReference type="InterPro" id="IPR008271">
    <property type="entry name" value="Ser/Thr_kinase_AS"/>
</dbReference>
<dbReference type="Pfam" id="PF00582">
    <property type="entry name" value="Usp"/>
    <property type="match status" value="1"/>
</dbReference>
<feature type="domain" description="Protein kinase" evidence="6">
    <location>
        <begin position="15"/>
        <end position="277"/>
    </location>
</feature>
<dbReference type="PROSITE" id="PS50011">
    <property type="entry name" value="PROTEIN_KINASE_DOM"/>
    <property type="match status" value="1"/>
</dbReference>
<dbReference type="SUPFAM" id="SSF56112">
    <property type="entry name" value="Protein kinase-like (PK-like)"/>
    <property type="match status" value="1"/>
</dbReference>
<dbReference type="Proteomes" id="UP000237889">
    <property type="component" value="Chromosome"/>
</dbReference>
<protein>
    <submittedName>
        <fullName evidence="7">Serine/threonine protein kinase</fullName>
    </submittedName>
</protein>
<dbReference type="Gene3D" id="1.10.510.10">
    <property type="entry name" value="Transferase(Phosphotransferase) domain 1"/>
    <property type="match status" value="1"/>
</dbReference>
<dbReference type="GO" id="GO:0004674">
    <property type="term" value="F:protein serine/threonine kinase activity"/>
    <property type="evidence" value="ECO:0007669"/>
    <property type="project" value="UniProtKB-KW"/>
</dbReference>
<keyword evidence="3" id="KW-0547">Nucleotide-binding</keyword>
<dbReference type="PANTHER" id="PTHR43289">
    <property type="entry name" value="MITOGEN-ACTIVATED PROTEIN KINASE KINASE KINASE 20-RELATED"/>
    <property type="match status" value="1"/>
</dbReference>
<keyword evidence="7" id="KW-0723">Serine/threonine-protein kinase</keyword>